<evidence type="ECO:0000259" key="14">
    <source>
        <dbReference type="PROSITE" id="PS51846"/>
    </source>
</evidence>
<dbReference type="Pfam" id="PF03471">
    <property type="entry name" value="CorC_HlyC"/>
    <property type="match status" value="1"/>
</dbReference>
<keyword evidence="8 10" id="KW-0472">Membrane</keyword>
<feature type="region of interest" description="Disordered" evidence="11">
    <location>
        <begin position="428"/>
        <end position="485"/>
    </location>
</feature>
<evidence type="ECO:0000256" key="12">
    <source>
        <dbReference type="SAM" id="Phobius"/>
    </source>
</evidence>
<dbReference type="GO" id="GO:0005886">
    <property type="term" value="C:plasma membrane"/>
    <property type="evidence" value="ECO:0007669"/>
    <property type="project" value="UniProtKB-SubCell"/>
</dbReference>
<evidence type="ECO:0000256" key="11">
    <source>
        <dbReference type="SAM" id="MobiDB-lite"/>
    </source>
</evidence>
<sequence>MHGAPAEVAAQGVDLWLDIAIVVACITLSAFFAAAETALTAASRARMHAIEKGGDVRAGIVTRLLEDRERFIGAMLLGNNVANISASALITSVLLALVGETGVIYATVMMTVIILVFAEVLPKTIAINFPDRASLFLARMVSVMVAVFGPVLAAVEIVVRGILRLFGVDLDENRSMLSGVEELKSAVDLLHQEGGVERSDRDMVGGLLDLHDLEVQDVMVHRTKMQSINAALPPAEVLREVLASPHTRLPLWRGEPDEIIGVLHAKEVLRALSELGGDGTRLDIDAIAFEPWFVPATTSLQDQLQEFLRRKQHFALVVDEYGEVEGLVTLEDILEEIVGDIRDEHDLAVQGLRLNADGSVTVDGSVPIRDLNRVMNWELPDEEANTIAGLVIHEAQTIPDVGQVFTFHGFRFEVLRKVRNLLTLMRVTPDGDDEAGKGTAAKGAAPKGAAPKGAAAKGAASKPLPAPAGRRRPAPPTPRLQLGAE</sequence>
<dbReference type="PANTHER" id="PTHR22777:SF32">
    <property type="entry name" value="UPF0053 INNER MEMBRANE PROTEIN YFJD"/>
    <property type="match status" value="1"/>
</dbReference>
<dbReference type="Proteomes" id="UP000289411">
    <property type="component" value="Unassembled WGS sequence"/>
</dbReference>
<keyword evidence="4 10" id="KW-0812">Transmembrane</keyword>
<dbReference type="RefSeq" id="WP_129218601.1">
    <property type="nucleotide sequence ID" value="NZ_QYBC01000005.1"/>
</dbReference>
<feature type="compositionally biased region" description="Low complexity" evidence="11">
    <location>
        <begin position="437"/>
        <end position="463"/>
    </location>
</feature>
<evidence type="ECO:0000256" key="2">
    <source>
        <dbReference type="ARBA" id="ARBA00006446"/>
    </source>
</evidence>
<evidence type="ECO:0000256" key="10">
    <source>
        <dbReference type="PROSITE-ProRule" id="PRU01193"/>
    </source>
</evidence>
<dbReference type="GO" id="GO:0050660">
    <property type="term" value="F:flavin adenine dinucleotide binding"/>
    <property type="evidence" value="ECO:0007669"/>
    <property type="project" value="InterPro"/>
</dbReference>
<dbReference type="FunFam" id="3.10.580.10:FF:000002">
    <property type="entry name" value="Magnesium/cobalt efflux protein CorC"/>
    <property type="match status" value="1"/>
</dbReference>
<keyword evidence="3" id="KW-1003">Cell membrane</keyword>
<evidence type="ECO:0000256" key="7">
    <source>
        <dbReference type="ARBA" id="ARBA00023122"/>
    </source>
</evidence>
<accession>A0A4Q2RES8</accession>
<evidence type="ECO:0000256" key="1">
    <source>
        <dbReference type="ARBA" id="ARBA00004651"/>
    </source>
</evidence>
<keyword evidence="7 9" id="KW-0129">CBS domain</keyword>
<keyword evidence="5" id="KW-0677">Repeat</keyword>
<feature type="domain" description="CBS" evidence="13">
    <location>
        <begin position="287"/>
        <end position="347"/>
    </location>
</feature>
<evidence type="ECO:0000256" key="5">
    <source>
        <dbReference type="ARBA" id="ARBA00022737"/>
    </source>
</evidence>
<evidence type="ECO:0000313" key="15">
    <source>
        <dbReference type="EMBL" id="RYB06090.1"/>
    </source>
</evidence>
<dbReference type="Gene3D" id="3.30.465.10">
    <property type="match status" value="1"/>
</dbReference>
<dbReference type="SUPFAM" id="SSF56176">
    <property type="entry name" value="FAD-binding/transporter-associated domain-like"/>
    <property type="match status" value="1"/>
</dbReference>
<dbReference type="Pfam" id="PF00571">
    <property type="entry name" value="CBS"/>
    <property type="match status" value="2"/>
</dbReference>
<dbReference type="Pfam" id="PF01595">
    <property type="entry name" value="CNNM"/>
    <property type="match status" value="1"/>
</dbReference>
<dbReference type="InterPro" id="IPR044751">
    <property type="entry name" value="Ion_transp-like_CBS"/>
</dbReference>
<comment type="subcellular location">
    <subcellularLocation>
        <location evidence="1">Cell membrane</location>
        <topology evidence="1">Multi-pass membrane protein</topology>
    </subcellularLocation>
</comment>
<dbReference type="InterPro" id="IPR046342">
    <property type="entry name" value="CBS_dom_sf"/>
</dbReference>
<evidence type="ECO:0000256" key="3">
    <source>
        <dbReference type="ARBA" id="ARBA00022475"/>
    </source>
</evidence>
<proteinExistence type="inferred from homology"/>
<dbReference type="OrthoDB" id="9797674at2"/>
<evidence type="ECO:0000256" key="9">
    <source>
        <dbReference type="PROSITE-ProRule" id="PRU00703"/>
    </source>
</evidence>
<evidence type="ECO:0000256" key="4">
    <source>
        <dbReference type="ARBA" id="ARBA00022692"/>
    </source>
</evidence>
<feature type="transmembrane region" description="Helical" evidence="12">
    <location>
        <begin position="71"/>
        <end position="97"/>
    </location>
</feature>
<dbReference type="SUPFAM" id="SSF54631">
    <property type="entry name" value="CBS-domain pair"/>
    <property type="match status" value="1"/>
</dbReference>
<dbReference type="InterPro" id="IPR016169">
    <property type="entry name" value="FAD-bd_PCMH_sub2"/>
</dbReference>
<dbReference type="PROSITE" id="PS51371">
    <property type="entry name" value="CBS"/>
    <property type="match status" value="2"/>
</dbReference>
<dbReference type="PROSITE" id="PS51846">
    <property type="entry name" value="CNNM"/>
    <property type="match status" value="1"/>
</dbReference>
<dbReference type="AlphaFoldDB" id="A0A4Q2RES8"/>
<dbReference type="SMART" id="SM00116">
    <property type="entry name" value="CBS"/>
    <property type="match status" value="2"/>
</dbReference>
<feature type="transmembrane region" description="Helical" evidence="12">
    <location>
        <begin position="103"/>
        <end position="121"/>
    </location>
</feature>
<evidence type="ECO:0000256" key="8">
    <source>
        <dbReference type="ARBA" id="ARBA00023136"/>
    </source>
</evidence>
<reference evidence="15 16" key="2">
    <citation type="submission" date="2019-02" db="EMBL/GenBank/DDBJ databases">
        <title>'Lichenibacterium ramalinii' gen. nov. sp. nov., 'Lichenibacterium minor' gen. nov. sp. nov.</title>
        <authorList>
            <person name="Pankratov T."/>
        </authorList>
    </citation>
    <scope>NUCLEOTIDE SEQUENCE [LARGE SCALE GENOMIC DNA]</scope>
    <source>
        <strain evidence="15 16">RmlP001</strain>
    </source>
</reference>
<feature type="domain" description="CBS" evidence="13">
    <location>
        <begin position="219"/>
        <end position="284"/>
    </location>
</feature>
<gene>
    <name evidence="15" type="ORF">D3272_07845</name>
</gene>
<evidence type="ECO:0000256" key="6">
    <source>
        <dbReference type="ARBA" id="ARBA00022989"/>
    </source>
</evidence>
<keyword evidence="6 10" id="KW-1133">Transmembrane helix</keyword>
<dbReference type="InterPro" id="IPR005170">
    <property type="entry name" value="Transptr-assoc_dom"/>
</dbReference>
<dbReference type="InterPro" id="IPR036318">
    <property type="entry name" value="FAD-bd_PCMH-like_sf"/>
</dbReference>
<feature type="transmembrane region" description="Helical" evidence="12">
    <location>
        <begin position="15"/>
        <end position="39"/>
    </location>
</feature>
<protein>
    <submittedName>
        <fullName evidence="15">HlyC/CorC family transporter</fullName>
    </submittedName>
</protein>
<dbReference type="PANTHER" id="PTHR22777">
    <property type="entry name" value="HEMOLYSIN-RELATED"/>
    <property type="match status" value="1"/>
</dbReference>
<dbReference type="EMBL" id="QYBC01000005">
    <property type="protein sequence ID" value="RYB06090.1"/>
    <property type="molecule type" value="Genomic_DNA"/>
</dbReference>
<comment type="caution">
    <text evidence="15">The sequence shown here is derived from an EMBL/GenBank/DDBJ whole genome shotgun (WGS) entry which is preliminary data.</text>
</comment>
<keyword evidence="16" id="KW-1185">Reference proteome</keyword>
<dbReference type="CDD" id="cd04590">
    <property type="entry name" value="CBS_pair_CorC_HlyC_assoc"/>
    <property type="match status" value="1"/>
</dbReference>
<dbReference type="Gene3D" id="3.10.580.10">
    <property type="entry name" value="CBS-domain"/>
    <property type="match status" value="1"/>
</dbReference>
<dbReference type="InterPro" id="IPR002550">
    <property type="entry name" value="CNNM"/>
</dbReference>
<organism evidence="15 16">
    <name type="scientific">Lichenibacterium ramalinae</name>
    <dbReference type="NCBI Taxonomy" id="2316527"/>
    <lineage>
        <taxon>Bacteria</taxon>
        <taxon>Pseudomonadati</taxon>
        <taxon>Pseudomonadota</taxon>
        <taxon>Alphaproteobacteria</taxon>
        <taxon>Hyphomicrobiales</taxon>
        <taxon>Lichenihabitantaceae</taxon>
        <taxon>Lichenibacterium</taxon>
    </lineage>
</organism>
<feature type="domain" description="CNNM transmembrane" evidence="14">
    <location>
        <begin position="11"/>
        <end position="200"/>
    </location>
</feature>
<comment type="similarity">
    <text evidence="2">Belongs to the UPF0053 family. Hemolysin C subfamily.</text>
</comment>
<dbReference type="InterPro" id="IPR000644">
    <property type="entry name" value="CBS_dom"/>
</dbReference>
<feature type="transmembrane region" description="Helical" evidence="12">
    <location>
        <begin position="133"/>
        <end position="155"/>
    </location>
</feature>
<dbReference type="SMART" id="SM01091">
    <property type="entry name" value="CorC_HlyC"/>
    <property type="match status" value="1"/>
</dbReference>
<name>A0A4Q2RES8_9HYPH</name>
<evidence type="ECO:0000313" key="16">
    <source>
        <dbReference type="Proteomes" id="UP000289411"/>
    </source>
</evidence>
<reference evidence="15 16" key="1">
    <citation type="submission" date="2018-09" db="EMBL/GenBank/DDBJ databases">
        <authorList>
            <person name="Grouzdev D.S."/>
            <person name="Krutkina M.S."/>
        </authorList>
    </citation>
    <scope>NUCLEOTIDE SEQUENCE [LARGE SCALE GENOMIC DNA]</scope>
    <source>
        <strain evidence="15 16">RmlP001</strain>
    </source>
</reference>
<evidence type="ECO:0000259" key="13">
    <source>
        <dbReference type="PROSITE" id="PS51371"/>
    </source>
</evidence>